<name>A0ABU8B714_9BRAD</name>
<protein>
    <submittedName>
        <fullName evidence="2">Uncharacterized protein</fullName>
    </submittedName>
</protein>
<dbReference type="EMBL" id="JAZHRV010000001">
    <property type="protein sequence ID" value="MEH2553808.1"/>
    <property type="molecule type" value="Genomic_DNA"/>
</dbReference>
<dbReference type="RefSeq" id="WP_334478372.1">
    <property type="nucleotide sequence ID" value="NZ_JAZHRV010000001.1"/>
</dbReference>
<evidence type="ECO:0000313" key="2">
    <source>
        <dbReference type="EMBL" id="MEH2553808.1"/>
    </source>
</evidence>
<comment type="caution">
    <text evidence="2">The sequence shown here is derived from an EMBL/GenBank/DDBJ whole genome shotgun (WGS) entry which is preliminary data.</text>
</comment>
<gene>
    <name evidence="2" type="ORF">V1286_001337</name>
</gene>
<dbReference type="Proteomes" id="UP001364224">
    <property type="component" value="Unassembled WGS sequence"/>
</dbReference>
<reference evidence="2 3" key="1">
    <citation type="submission" date="2024-02" db="EMBL/GenBank/DDBJ databases">
        <title>Adaptive strategies in a cosmopolitan and abundant soil bacterium.</title>
        <authorList>
            <person name="Carini P."/>
        </authorList>
    </citation>
    <scope>NUCLEOTIDE SEQUENCE [LARGE SCALE GENOMIC DNA]</scope>
    <source>
        <strain evidence="2 3">AZCC 1608</strain>
    </source>
</reference>
<feature type="region of interest" description="Disordered" evidence="1">
    <location>
        <begin position="34"/>
        <end position="63"/>
    </location>
</feature>
<evidence type="ECO:0000313" key="3">
    <source>
        <dbReference type="Proteomes" id="UP001364224"/>
    </source>
</evidence>
<keyword evidence="3" id="KW-1185">Reference proteome</keyword>
<proteinExistence type="predicted"/>
<organism evidence="2 3">
    <name type="scientific">Bradyrhizobium algeriense</name>
    <dbReference type="NCBI Taxonomy" id="634784"/>
    <lineage>
        <taxon>Bacteria</taxon>
        <taxon>Pseudomonadati</taxon>
        <taxon>Pseudomonadota</taxon>
        <taxon>Alphaproteobacteria</taxon>
        <taxon>Hyphomicrobiales</taxon>
        <taxon>Nitrobacteraceae</taxon>
        <taxon>Bradyrhizobium</taxon>
    </lineage>
</organism>
<sequence>MLRTYQPDALLFCLRIISQAGLCFFQARFSNGTRLPRSAKTPNGQRCGHQSYATPSNTRQSDDISKGLLDEIKQDDQGITLPNEYRLLDASFLVGISGPSSTNTSKSNTAPSDAILIESIKPGSQ</sequence>
<accession>A0ABU8B714</accession>
<evidence type="ECO:0000256" key="1">
    <source>
        <dbReference type="SAM" id="MobiDB-lite"/>
    </source>
</evidence>